<dbReference type="Proteomes" id="UP000038802">
    <property type="component" value="Unassembled WGS sequence"/>
</dbReference>
<gene>
    <name evidence="1" type="ORF">ERS007703_03992</name>
</gene>
<evidence type="ECO:0000313" key="1">
    <source>
        <dbReference type="EMBL" id="COW65400.1"/>
    </source>
</evidence>
<reference evidence="2" key="1">
    <citation type="submission" date="2015-03" db="EMBL/GenBank/DDBJ databases">
        <authorList>
            <consortium name="Pathogen Informatics"/>
        </authorList>
    </citation>
    <scope>NUCLEOTIDE SEQUENCE [LARGE SCALE GENOMIC DNA]</scope>
    <source>
        <strain evidence="2">K00500041</strain>
    </source>
</reference>
<proteinExistence type="predicted"/>
<evidence type="ECO:0000313" key="2">
    <source>
        <dbReference type="Proteomes" id="UP000038802"/>
    </source>
</evidence>
<name>A0A0U0SCX6_MYCTX</name>
<dbReference type="EMBL" id="CSAE01000624">
    <property type="protein sequence ID" value="COW65400.1"/>
    <property type="molecule type" value="Genomic_DNA"/>
</dbReference>
<sequence>MCCRWAGPWVEQRDGLHRPYKSLIRIGPPCLHRSVTGEFYVRVTVSWVTPGSTAGAYVLTKRPACRWLRWSSYNCADQGSFVIKSLCWEFALRRARADAPTQRPRHWRRWPGVGNAVQRANECLL</sequence>
<accession>A0A0U0SCX6</accession>
<organism evidence="1 2">
    <name type="scientific">Mycobacterium tuberculosis</name>
    <dbReference type="NCBI Taxonomy" id="1773"/>
    <lineage>
        <taxon>Bacteria</taxon>
        <taxon>Bacillati</taxon>
        <taxon>Actinomycetota</taxon>
        <taxon>Actinomycetes</taxon>
        <taxon>Mycobacteriales</taxon>
        <taxon>Mycobacteriaceae</taxon>
        <taxon>Mycobacterium</taxon>
        <taxon>Mycobacterium tuberculosis complex</taxon>
    </lineage>
</organism>
<dbReference type="AlphaFoldDB" id="A0A0U0SCX6"/>
<protein>
    <submittedName>
        <fullName evidence="1">Uncharacterized protein</fullName>
    </submittedName>
</protein>